<keyword evidence="1" id="KW-1133">Transmembrane helix</keyword>
<reference evidence="3" key="1">
    <citation type="journal article" date="2019" name="Int. J. Syst. Evol. Microbiol.">
        <title>The Global Catalogue of Microorganisms (GCM) 10K type strain sequencing project: providing services to taxonomists for standard genome sequencing and annotation.</title>
        <authorList>
            <consortium name="The Broad Institute Genomics Platform"/>
            <consortium name="The Broad Institute Genome Sequencing Center for Infectious Disease"/>
            <person name="Wu L."/>
            <person name="Ma J."/>
        </authorList>
    </citation>
    <scope>NUCLEOTIDE SEQUENCE [LARGE SCALE GENOMIC DNA]</scope>
    <source>
        <strain evidence="3">CGMCC 4.7144</strain>
    </source>
</reference>
<feature type="transmembrane region" description="Helical" evidence="1">
    <location>
        <begin position="144"/>
        <end position="164"/>
    </location>
</feature>
<evidence type="ECO:0000313" key="2">
    <source>
        <dbReference type="EMBL" id="MFC5924413.1"/>
    </source>
</evidence>
<sequence>MDDMGFLRTASLLAATLTTGLTAGLFVVFSHAIMPALGRTDDRTLVLAMQRINESILNGWFAVCFGGALLCTLLAAALHLGAAHRAALPWILAALALYLVVLGVTAVVNVPLNNVLARAGDVDQIADLGSLRERFEVAWVRGNVVRAVVSTGAFGLLAWALSVAGRHAG</sequence>
<protein>
    <submittedName>
        <fullName evidence="2">DUF1772 domain-containing protein</fullName>
    </submittedName>
</protein>
<name>A0ABW1H5D3_9ACTN</name>
<proteinExistence type="predicted"/>
<comment type="caution">
    <text evidence="2">The sequence shown here is derived from an EMBL/GenBank/DDBJ whole genome shotgun (WGS) entry which is preliminary data.</text>
</comment>
<keyword evidence="3" id="KW-1185">Reference proteome</keyword>
<keyword evidence="1" id="KW-0812">Transmembrane</keyword>
<dbReference type="EMBL" id="JBHSQS010000007">
    <property type="protein sequence ID" value="MFC5924413.1"/>
    <property type="molecule type" value="Genomic_DNA"/>
</dbReference>
<feature type="transmembrane region" description="Helical" evidence="1">
    <location>
        <begin position="12"/>
        <end position="37"/>
    </location>
</feature>
<evidence type="ECO:0000256" key="1">
    <source>
        <dbReference type="SAM" id="Phobius"/>
    </source>
</evidence>
<dbReference type="InterPro" id="IPR013901">
    <property type="entry name" value="Anthrone_oxy"/>
</dbReference>
<dbReference type="Proteomes" id="UP001596226">
    <property type="component" value="Unassembled WGS sequence"/>
</dbReference>
<accession>A0ABW1H5D3</accession>
<organism evidence="2 3">
    <name type="scientific">Micromonospora vulcania</name>
    <dbReference type="NCBI Taxonomy" id="1441873"/>
    <lineage>
        <taxon>Bacteria</taxon>
        <taxon>Bacillati</taxon>
        <taxon>Actinomycetota</taxon>
        <taxon>Actinomycetes</taxon>
        <taxon>Micromonosporales</taxon>
        <taxon>Micromonosporaceae</taxon>
        <taxon>Micromonospora</taxon>
    </lineage>
</organism>
<evidence type="ECO:0000313" key="3">
    <source>
        <dbReference type="Proteomes" id="UP001596226"/>
    </source>
</evidence>
<gene>
    <name evidence="2" type="ORF">ACFQGL_13770</name>
</gene>
<feature type="transmembrane region" description="Helical" evidence="1">
    <location>
        <begin position="87"/>
        <end position="108"/>
    </location>
</feature>
<dbReference type="Pfam" id="PF08592">
    <property type="entry name" value="Anthrone_oxy"/>
    <property type="match status" value="1"/>
</dbReference>
<feature type="transmembrane region" description="Helical" evidence="1">
    <location>
        <begin position="57"/>
        <end position="80"/>
    </location>
</feature>
<keyword evidence="1" id="KW-0472">Membrane</keyword>
<dbReference type="RefSeq" id="WP_377511026.1">
    <property type="nucleotide sequence ID" value="NZ_JBHSQS010000007.1"/>
</dbReference>